<name>A0AAD7P1Z7_9AGAR</name>
<dbReference type="AlphaFoldDB" id="A0AAD7P1Z7"/>
<reference evidence="4" key="1">
    <citation type="submission" date="2023-03" db="EMBL/GenBank/DDBJ databases">
        <title>Massive genome expansion in bonnet fungi (Mycena s.s.) driven by repeated elements and novel gene families across ecological guilds.</title>
        <authorList>
            <consortium name="Lawrence Berkeley National Laboratory"/>
            <person name="Harder C.B."/>
            <person name="Miyauchi S."/>
            <person name="Viragh M."/>
            <person name="Kuo A."/>
            <person name="Thoen E."/>
            <person name="Andreopoulos B."/>
            <person name="Lu D."/>
            <person name="Skrede I."/>
            <person name="Drula E."/>
            <person name="Henrissat B."/>
            <person name="Morin E."/>
            <person name="Kohler A."/>
            <person name="Barry K."/>
            <person name="LaButti K."/>
            <person name="Morin E."/>
            <person name="Salamov A."/>
            <person name="Lipzen A."/>
            <person name="Mereny Z."/>
            <person name="Hegedus B."/>
            <person name="Baldrian P."/>
            <person name="Stursova M."/>
            <person name="Weitz H."/>
            <person name="Taylor A."/>
            <person name="Grigoriev I.V."/>
            <person name="Nagy L.G."/>
            <person name="Martin F."/>
            <person name="Kauserud H."/>
        </authorList>
    </citation>
    <scope>NUCLEOTIDE SEQUENCE</scope>
    <source>
        <strain evidence="4">CBHHK188m</strain>
    </source>
</reference>
<feature type="compositionally biased region" description="Low complexity" evidence="1">
    <location>
        <begin position="278"/>
        <end position="291"/>
    </location>
</feature>
<feature type="region of interest" description="Disordered" evidence="1">
    <location>
        <begin position="124"/>
        <end position="176"/>
    </location>
</feature>
<comment type="caution">
    <text evidence="4">The sequence shown here is derived from an EMBL/GenBank/DDBJ whole genome shotgun (WGS) entry which is preliminary data.</text>
</comment>
<gene>
    <name evidence="4" type="ORF">DFH07DRAFT_786688</name>
</gene>
<dbReference type="EMBL" id="JARJLG010000001">
    <property type="protein sequence ID" value="KAJ7785101.1"/>
    <property type="molecule type" value="Genomic_DNA"/>
</dbReference>
<protein>
    <submittedName>
        <fullName evidence="4">Uncharacterized protein</fullName>
    </submittedName>
</protein>
<feature type="chain" id="PRO_5042197142" evidence="3">
    <location>
        <begin position="25"/>
        <end position="367"/>
    </location>
</feature>
<keyword evidence="2" id="KW-1133">Transmembrane helix</keyword>
<feature type="region of interest" description="Disordered" evidence="1">
    <location>
        <begin position="267"/>
        <end position="343"/>
    </location>
</feature>
<keyword evidence="5" id="KW-1185">Reference proteome</keyword>
<dbReference type="CDD" id="cd12087">
    <property type="entry name" value="TM_EGFR-like"/>
    <property type="match status" value="1"/>
</dbReference>
<organism evidence="4 5">
    <name type="scientific">Mycena maculata</name>
    <dbReference type="NCBI Taxonomy" id="230809"/>
    <lineage>
        <taxon>Eukaryota</taxon>
        <taxon>Fungi</taxon>
        <taxon>Dikarya</taxon>
        <taxon>Basidiomycota</taxon>
        <taxon>Agaricomycotina</taxon>
        <taxon>Agaricomycetes</taxon>
        <taxon>Agaricomycetidae</taxon>
        <taxon>Agaricales</taxon>
        <taxon>Marasmiineae</taxon>
        <taxon>Mycenaceae</taxon>
        <taxon>Mycena</taxon>
    </lineage>
</organism>
<keyword evidence="2" id="KW-0812">Transmembrane</keyword>
<keyword evidence="2" id="KW-0472">Membrane</keyword>
<feature type="compositionally biased region" description="Low complexity" evidence="1">
    <location>
        <begin position="138"/>
        <end position="168"/>
    </location>
</feature>
<keyword evidence="3" id="KW-0732">Signal</keyword>
<feature type="transmembrane region" description="Helical" evidence="2">
    <location>
        <begin position="184"/>
        <end position="206"/>
    </location>
</feature>
<feature type="compositionally biased region" description="Low complexity" evidence="1">
    <location>
        <begin position="298"/>
        <end position="312"/>
    </location>
</feature>
<evidence type="ECO:0000313" key="4">
    <source>
        <dbReference type="EMBL" id="KAJ7785101.1"/>
    </source>
</evidence>
<accession>A0AAD7P1Z7</accession>
<proteinExistence type="predicted"/>
<dbReference type="Proteomes" id="UP001215280">
    <property type="component" value="Unassembled WGS sequence"/>
</dbReference>
<evidence type="ECO:0000256" key="2">
    <source>
        <dbReference type="SAM" id="Phobius"/>
    </source>
</evidence>
<sequence length="367" mass="37579">MLRSSKRTLVAAVVLGLCAPGVLSLTITGPSSAQSNGSVTFTWTSVSTDPTSFEIDIDEDLESLASTDPYFIQPNVDTASGSTTFPLPSLSVGVHRIAFSSNDGFTIYTTGNLTILAAASSSIPSSSSAPASSPPPSSTISPTSSSIPVTSSSSQSSQTKSTQSLSPTGGSQNGVINHHTNTGAIAGGVVGAVVIMLLALLGWWYLRRRADSSAAGQESHGGITQFLATPVTTALAGAPVVNNRSDRDEFRPWEDNALTAVSSAATAAPTASAPPPSAAWAGSVPSAGAPSKRTVREVPAPTSAPAPAAVASTDRKQPIVMRWEPPAGGHNTARLDSGPSRDDLVEEVRRLREHIEIISPPAYPGPT</sequence>
<evidence type="ECO:0000256" key="1">
    <source>
        <dbReference type="SAM" id="MobiDB-lite"/>
    </source>
</evidence>
<feature type="signal peptide" evidence="3">
    <location>
        <begin position="1"/>
        <end position="24"/>
    </location>
</feature>
<evidence type="ECO:0000313" key="5">
    <source>
        <dbReference type="Proteomes" id="UP001215280"/>
    </source>
</evidence>
<evidence type="ECO:0000256" key="3">
    <source>
        <dbReference type="SAM" id="SignalP"/>
    </source>
</evidence>